<dbReference type="InterPro" id="IPR013078">
    <property type="entry name" value="His_Pase_superF_clade-1"/>
</dbReference>
<dbReference type="RefSeq" id="WP_096633520.1">
    <property type="nucleotide sequence ID" value="NZ_NSGR01000008.1"/>
</dbReference>
<dbReference type="Proteomes" id="UP000217465">
    <property type="component" value="Unassembled WGS sequence"/>
</dbReference>
<dbReference type="GO" id="GO:0005737">
    <property type="term" value="C:cytoplasm"/>
    <property type="evidence" value="ECO:0007669"/>
    <property type="project" value="TreeGrafter"/>
</dbReference>
<dbReference type="InterPro" id="IPR029033">
    <property type="entry name" value="His_PPase_superfam"/>
</dbReference>
<sequence>MTKKLYLMRHGQTLFNVQDRVQGACDSPLTELGIQQALQVKDYFLKNNISFDEVYSSTQERATDTARLVSEQTVVQLKGLKEWNFGSFEAQPEMLLPKSNPDANSFEDLLVPYGGESADTVGKRVKETIIDTLVQSTAEKVLMVTHGGAMWALSLELMIPFPHRYRIGNCAICEFEFENNELRFKRIIQSDQDFKIFYFDKKEN</sequence>
<comment type="caution">
    <text evidence="2">The sequence shown here is derived from an EMBL/GenBank/DDBJ whole genome shotgun (WGS) entry which is preliminary data.</text>
</comment>
<reference evidence="2 3" key="1">
    <citation type="submission" date="2016-06" db="EMBL/GenBank/DDBJ databases">
        <authorList>
            <person name="Haines A.N."/>
            <person name="Council K.R."/>
        </authorList>
    </citation>
    <scope>NUCLEOTIDE SEQUENCE [LARGE SCALE GENOMIC DNA]</scope>
    <source>
        <strain evidence="2 3">SP158-29</strain>
    </source>
</reference>
<evidence type="ECO:0000313" key="3">
    <source>
        <dbReference type="Proteomes" id="UP000217465"/>
    </source>
</evidence>
<gene>
    <name evidence="2" type="primary">pspB_1</name>
    <name evidence="2" type="ORF">A9Y57_01001</name>
</gene>
<dbReference type="PROSITE" id="PS00175">
    <property type="entry name" value="PG_MUTASE"/>
    <property type="match status" value="1"/>
</dbReference>
<accession>A0A854WP78</accession>
<evidence type="ECO:0000313" key="2">
    <source>
        <dbReference type="EMBL" id="PCH12286.1"/>
    </source>
</evidence>
<dbReference type="CDD" id="cd07067">
    <property type="entry name" value="HP_PGM_like"/>
    <property type="match status" value="1"/>
</dbReference>
<feature type="binding site" evidence="1">
    <location>
        <position position="61"/>
    </location>
    <ligand>
        <name>substrate</name>
    </ligand>
</feature>
<proteinExistence type="predicted"/>
<feature type="binding site" evidence="1">
    <location>
        <begin position="9"/>
        <end position="16"/>
    </location>
    <ligand>
        <name>substrate</name>
    </ligand>
</feature>
<organism evidence="2 3">
    <name type="scientific">Streptococcus parauberis</name>
    <dbReference type="NCBI Taxonomy" id="1348"/>
    <lineage>
        <taxon>Bacteria</taxon>
        <taxon>Bacillati</taxon>
        <taxon>Bacillota</taxon>
        <taxon>Bacilli</taxon>
        <taxon>Lactobacillales</taxon>
        <taxon>Streptococcaceae</taxon>
        <taxon>Streptococcus</taxon>
    </lineage>
</organism>
<evidence type="ECO:0000256" key="1">
    <source>
        <dbReference type="PIRSR" id="PIRSR613078-2"/>
    </source>
</evidence>
<dbReference type="PANTHER" id="PTHR48100">
    <property type="entry name" value="BROAD-SPECIFICITY PHOSPHATASE YOR283W-RELATED"/>
    <property type="match status" value="1"/>
</dbReference>
<dbReference type="SMART" id="SM00855">
    <property type="entry name" value="PGAM"/>
    <property type="match status" value="1"/>
</dbReference>
<dbReference type="PANTHER" id="PTHR48100:SF5">
    <property type="entry name" value="HISTIDINE PHOSPHATASE FAMILY PROTEIN"/>
    <property type="match status" value="1"/>
</dbReference>
<dbReference type="Gene3D" id="3.40.50.1240">
    <property type="entry name" value="Phosphoglycerate mutase-like"/>
    <property type="match status" value="1"/>
</dbReference>
<dbReference type="InterPro" id="IPR001345">
    <property type="entry name" value="PG/BPGM_mutase_AS"/>
</dbReference>
<name>A0A854WP78_9STRE</name>
<protein>
    <submittedName>
        <fullName evidence="2">Putative phosphoserine phosphatase 2</fullName>
    </submittedName>
</protein>
<dbReference type="AlphaFoldDB" id="A0A854WP78"/>
<dbReference type="InterPro" id="IPR050275">
    <property type="entry name" value="PGM_Phosphatase"/>
</dbReference>
<dbReference type="SUPFAM" id="SSF53254">
    <property type="entry name" value="Phosphoglycerate mutase-like"/>
    <property type="match status" value="1"/>
</dbReference>
<dbReference type="EMBL" id="NSGR01000008">
    <property type="protein sequence ID" value="PCH12286.1"/>
    <property type="molecule type" value="Genomic_DNA"/>
</dbReference>
<dbReference type="GO" id="GO:0016791">
    <property type="term" value="F:phosphatase activity"/>
    <property type="evidence" value="ECO:0007669"/>
    <property type="project" value="TreeGrafter"/>
</dbReference>
<dbReference type="Pfam" id="PF00300">
    <property type="entry name" value="His_Phos_1"/>
    <property type="match status" value="1"/>
</dbReference>